<keyword evidence="3" id="KW-1185">Reference proteome</keyword>
<name>A0ABR6ETW5_9SPHI</name>
<accession>A0ABR6ETW5</accession>
<protein>
    <submittedName>
        <fullName evidence="2">Uncharacterized protein</fullName>
    </submittedName>
</protein>
<evidence type="ECO:0000256" key="1">
    <source>
        <dbReference type="SAM" id="SignalP"/>
    </source>
</evidence>
<dbReference type="RefSeq" id="WP_182954942.1">
    <property type="nucleotide sequence ID" value="NZ_WNXC01000001.1"/>
</dbReference>
<organism evidence="2 3">
    <name type="scientific">Pedobacter gandavensis</name>
    <dbReference type="NCBI Taxonomy" id="2679963"/>
    <lineage>
        <taxon>Bacteria</taxon>
        <taxon>Pseudomonadati</taxon>
        <taxon>Bacteroidota</taxon>
        <taxon>Sphingobacteriia</taxon>
        <taxon>Sphingobacteriales</taxon>
        <taxon>Sphingobacteriaceae</taxon>
        <taxon>Pedobacter</taxon>
    </lineage>
</organism>
<feature type="signal peptide" evidence="1">
    <location>
        <begin position="1"/>
        <end position="20"/>
    </location>
</feature>
<reference evidence="2 3" key="1">
    <citation type="submission" date="2019-11" db="EMBL/GenBank/DDBJ databases">
        <title>Description of Pedobacter sp. LMG 31462T.</title>
        <authorList>
            <person name="Carlier A."/>
            <person name="Qi S."/>
            <person name="Vandamme P."/>
        </authorList>
    </citation>
    <scope>NUCLEOTIDE SEQUENCE [LARGE SCALE GENOMIC DNA]</scope>
    <source>
        <strain evidence="2 3">LMG 31462</strain>
    </source>
</reference>
<gene>
    <name evidence="2" type="ORF">GM920_07245</name>
</gene>
<sequence>MKDLILLAALLLLLVSCAQKKEAEPVENYHMQGDTLVLPASSNLNALLKLDVVAEAHIKWKSTA</sequence>
<comment type="caution">
    <text evidence="2">The sequence shown here is derived from an EMBL/GenBank/DDBJ whole genome shotgun (WGS) entry which is preliminary data.</text>
</comment>
<evidence type="ECO:0000313" key="2">
    <source>
        <dbReference type="EMBL" id="MBB2148703.1"/>
    </source>
</evidence>
<keyword evidence="1" id="KW-0732">Signal</keyword>
<dbReference type="PROSITE" id="PS51257">
    <property type="entry name" value="PROKAR_LIPOPROTEIN"/>
    <property type="match status" value="1"/>
</dbReference>
<dbReference type="Proteomes" id="UP000636110">
    <property type="component" value="Unassembled WGS sequence"/>
</dbReference>
<feature type="chain" id="PRO_5045910716" evidence="1">
    <location>
        <begin position="21"/>
        <end position="64"/>
    </location>
</feature>
<dbReference type="EMBL" id="WNXC01000001">
    <property type="protein sequence ID" value="MBB2148703.1"/>
    <property type="molecule type" value="Genomic_DNA"/>
</dbReference>
<proteinExistence type="predicted"/>
<evidence type="ECO:0000313" key="3">
    <source>
        <dbReference type="Proteomes" id="UP000636110"/>
    </source>
</evidence>